<sequence length="597" mass="64837">MSTYEARLQALREQLKADRLDGFVVPLTDEHMSEYVGSYAQRLAWLTGFQGSAGSAAVLPQEAAIFTDGRYTLQVRDQVDGQHWSYESVPQTSVADWLKEHAPNGARIGYDPWLHTNDWVVRAREALAAKGAELVAVERNPIDRVWSDKPEPSKARLVVHGDDLAGKSSAAKRQDIADWLRAEQADAAVLSALDSIAWTFNVRGQDVEHTPVALSFALVHQDGTADLFVASEKLGEDVRQHLGNGVRIHERNAFEPHLRGMRGKTVVADPERAVSAIFGALEAAGARIVTKRDPAVLPKAIKNQVEIGGHHAAQARDGAALTRFLHWLSIEAPKGSVDELSAAAKLQEFREACGDLRDTSFDTISGAGPNGAIVHYRVTEETNRAIEMDSLYLVDSGGQYPDGTTDVTRTVAIGTPTAEMRDRFTRVLKGHIAVSAALFPDGTRGSQLDTLARQFLWQAGVDYAHGTGHGVGSYLAVHEGPQRIAPVGSGQSGGDEPLRAGMILSNEPGYYKAGAYGIRIENLVLVVPRPVAGAEKDMLGFQNLTWAPIDRTLIDLALLSPQERAWVDDYHARVLEIVGPQLSGEVLEWTRAACAPL</sequence>
<dbReference type="GO" id="GO:0070006">
    <property type="term" value="F:metalloaminopeptidase activity"/>
    <property type="evidence" value="ECO:0007669"/>
    <property type="project" value="InterPro"/>
</dbReference>
<dbReference type="InterPro" id="IPR000587">
    <property type="entry name" value="Creatinase_N"/>
</dbReference>
<reference evidence="7 8" key="1">
    <citation type="submission" date="2018-03" db="EMBL/GenBank/DDBJ databases">
        <title>The draft genome of Sphingosinicella sp. GL-C-18.</title>
        <authorList>
            <person name="Liu L."/>
            <person name="Li L."/>
            <person name="Liang L."/>
            <person name="Zhang X."/>
            <person name="Wang T."/>
        </authorList>
    </citation>
    <scope>NUCLEOTIDE SEQUENCE [LARGE SCALE GENOMIC DNA]</scope>
    <source>
        <strain evidence="7 8">GL-C-18</strain>
    </source>
</reference>
<dbReference type="PANTHER" id="PTHR43763">
    <property type="entry name" value="XAA-PRO AMINOPEPTIDASE 1"/>
    <property type="match status" value="1"/>
</dbReference>
<dbReference type="PANTHER" id="PTHR43763:SF6">
    <property type="entry name" value="XAA-PRO AMINOPEPTIDASE 1"/>
    <property type="match status" value="1"/>
</dbReference>
<dbReference type="RefSeq" id="WP_106512015.1">
    <property type="nucleotide sequence ID" value="NZ_PXYI01000002.1"/>
</dbReference>
<dbReference type="Pfam" id="PF01321">
    <property type="entry name" value="Creatinase_N"/>
    <property type="match status" value="1"/>
</dbReference>
<dbReference type="OrthoDB" id="9806388at2"/>
<evidence type="ECO:0000313" key="7">
    <source>
        <dbReference type="EMBL" id="PSJ41848.1"/>
    </source>
</evidence>
<evidence type="ECO:0000256" key="3">
    <source>
        <dbReference type="ARBA" id="ARBA00022801"/>
    </source>
</evidence>
<evidence type="ECO:0000256" key="2">
    <source>
        <dbReference type="ARBA" id="ARBA00022723"/>
    </source>
</evidence>
<dbReference type="AlphaFoldDB" id="A0A2P7QV56"/>
<evidence type="ECO:0000313" key="8">
    <source>
        <dbReference type="Proteomes" id="UP000241167"/>
    </source>
</evidence>
<comment type="caution">
    <text evidence="7">The sequence shown here is derived from an EMBL/GenBank/DDBJ whole genome shotgun (WGS) entry which is preliminary data.</text>
</comment>
<keyword evidence="7" id="KW-0031">Aminopeptidase</keyword>
<dbReference type="CDD" id="cd01085">
    <property type="entry name" value="APP"/>
    <property type="match status" value="1"/>
</dbReference>
<protein>
    <submittedName>
        <fullName evidence="7">X-Pro aminopeptidase</fullName>
    </submittedName>
</protein>
<keyword evidence="3" id="KW-0378">Hydrolase</keyword>
<name>A0A2P7QV56_9SPHN</name>
<accession>A0A2P7QV56</accession>
<dbReference type="GO" id="GO:0046872">
    <property type="term" value="F:metal ion binding"/>
    <property type="evidence" value="ECO:0007669"/>
    <property type="project" value="UniProtKB-KW"/>
</dbReference>
<evidence type="ECO:0000259" key="5">
    <source>
        <dbReference type="Pfam" id="PF01321"/>
    </source>
</evidence>
<dbReference type="Gene3D" id="3.90.230.10">
    <property type="entry name" value="Creatinase/methionine aminopeptidase superfamily"/>
    <property type="match status" value="1"/>
</dbReference>
<dbReference type="InterPro" id="IPR050422">
    <property type="entry name" value="X-Pro_aminopeptidase_P"/>
</dbReference>
<evidence type="ECO:0000256" key="1">
    <source>
        <dbReference type="ARBA" id="ARBA00008766"/>
    </source>
</evidence>
<dbReference type="EMBL" id="PXYI01000002">
    <property type="protein sequence ID" value="PSJ41848.1"/>
    <property type="molecule type" value="Genomic_DNA"/>
</dbReference>
<gene>
    <name evidence="7" type="ORF">C7I55_06145</name>
</gene>
<feature type="domain" description="Peptidase M24 C-terminal" evidence="6">
    <location>
        <begin position="538"/>
        <end position="597"/>
    </location>
</feature>
<dbReference type="Gene3D" id="3.40.350.10">
    <property type="entry name" value="Creatinase/prolidase N-terminal domain"/>
    <property type="match status" value="2"/>
</dbReference>
<evidence type="ECO:0000259" key="6">
    <source>
        <dbReference type="Pfam" id="PF16188"/>
    </source>
</evidence>
<dbReference type="InterPro" id="IPR000994">
    <property type="entry name" value="Pept_M24"/>
</dbReference>
<feature type="domain" description="Peptidase M24" evidence="4">
    <location>
        <begin position="311"/>
        <end position="526"/>
    </location>
</feature>
<evidence type="ECO:0000259" key="4">
    <source>
        <dbReference type="Pfam" id="PF00557"/>
    </source>
</evidence>
<dbReference type="GO" id="GO:0005737">
    <property type="term" value="C:cytoplasm"/>
    <property type="evidence" value="ECO:0007669"/>
    <property type="project" value="UniProtKB-ARBA"/>
</dbReference>
<keyword evidence="2" id="KW-0479">Metal-binding</keyword>
<dbReference type="Pfam" id="PF16189">
    <property type="entry name" value="Creatinase_N_2"/>
    <property type="match status" value="1"/>
</dbReference>
<dbReference type="Proteomes" id="UP000241167">
    <property type="component" value="Unassembled WGS sequence"/>
</dbReference>
<dbReference type="InterPro" id="IPR033740">
    <property type="entry name" value="Pept_M24B"/>
</dbReference>
<dbReference type="InterPro" id="IPR036005">
    <property type="entry name" value="Creatinase/aminopeptidase-like"/>
</dbReference>
<dbReference type="SUPFAM" id="SSF55920">
    <property type="entry name" value="Creatinase/aminopeptidase"/>
    <property type="match status" value="1"/>
</dbReference>
<dbReference type="InterPro" id="IPR029149">
    <property type="entry name" value="Creatin/AminoP/Spt16_N"/>
</dbReference>
<proteinExistence type="inferred from homology"/>
<dbReference type="InterPro" id="IPR032416">
    <property type="entry name" value="Peptidase_M24_C"/>
</dbReference>
<organism evidence="7 8">
    <name type="scientific">Allosphingosinicella deserti</name>
    <dbReference type="NCBI Taxonomy" id="2116704"/>
    <lineage>
        <taxon>Bacteria</taxon>
        <taxon>Pseudomonadati</taxon>
        <taxon>Pseudomonadota</taxon>
        <taxon>Alphaproteobacteria</taxon>
        <taxon>Sphingomonadales</taxon>
        <taxon>Sphingomonadaceae</taxon>
        <taxon>Allosphingosinicella</taxon>
    </lineage>
</organism>
<comment type="similarity">
    <text evidence="1">Belongs to the peptidase M24B family.</text>
</comment>
<keyword evidence="8" id="KW-1185">Reference proteome</keyword>
<dbReference type="SUPFAM" id="SSF53092">
    <property type="entry name" value="Creatinase/prolidase N-terminal domain"/>
    <property type="match status" value="1"/>
</dbReference>
<dbReference type="FunFam" id="3.90.230.10:FF:000009">
    <property type="entry name" value="xaa-Pro aminopeptidase 2"/>
    <property type="match status" value="1"/>
</dbReference>
<dbReference type="Pfam" id="PF16188">
    <property type="entry name" value="Peptidase_M24_C"/>
    <property type="match status" value="1"/>
</dbReference>
<feature type="domain" description="Creatinase N-terminal" evidence="5">
    <location>
        <begin position="7"/>
        <end position="138"/>
    </location>
</feature>
<keyword evidence="7" id="KW-0645">Protease</keyword>
<dbReference type="Pfam" id="PF00557">
    <property type="entry name" value="Peptidase_M24"/>
    <property type="match status" value="1"/>
</dbReference>